<dbReference type="InterPro" id="IPR000092">
    <property type="entry name" value="Polyprenyl_synt"/>
</dbReference>
<dbReference type="GO" id="GO:0046165">
    <property type="term" value="P:alcohol biosynthetic process"/>
    <property type="evidence" value="ECO:0007669"/>
    <property type="project" value="UniProtKB-ARBA"/>
</dbReference>
<proteinExistence type="predicted"/>
<gene>
    <name evidence="4" type="ORF">THARTR1_10446</name>
</gene>
<comment type="caution">
    <text evidence="4">The sequence shown here is derived from an EMBL/GenBank/DDBJ whole genome shotgun (WGS) entry which is preliminary data.</text>
</comment>
<dbReference type="Gene3D" id="1.10.600.10">
    <property type="entry name" value="Farnesyl Diphosphate Synthase"/>
    <property type="match status" value="1"/>
</dbReference>
<keyword evidence="2" id="KW-0479">Metal-binding</keyword>
<evidence type="ECO:0000313" key="5">
    <source>
        <dbReference type="Proteomes" id="UP000236290"/>
    </source>
</evidence>
<evidence type="ECO:0000256" key="2">
    <source>
        <dbReference type="ARBA" id="ARBA00022723"/>
    </source>
</evidence>
<name>A0A2K0TQG6_TRIHA</name>
<dbReference type="AlphaFoldDB" id="A0A2K0TQG6"/>
<dbReference type="PANTHER" id="PTHR12001:SF44">
    <property type="entry name" value="GERANYLGERANYL PYROPHOSPHATE SYNTHASE"/>
    <property type="match status" value="1"/>
</dbReference>
<dbReference type="EMBL" id="MTYI01000253">
    <property type="protein sequence ID" value="PNP47761.1"/>
    <property type="molecule type" value="Genomic_DNA"/>
</dbReference>
<evidence type="ECO:0000256" key="1">
    <source>
        <dbReference type="ARBA" id="ARBA00022679"/>
    </source>
</evidence>
<evidence type="ECO:0000256" key="3">
    <source>
        <dbReference type="ARBA" id="ARBA00022842"/>
    </source>
</evidence>
<keyword evidence="1" id="KW-0808">Transferase</keyword>
<reference evidence="4 5" key="1">
    <citation type="submission" date="2017-02" db="EMBL/GenBank/DDBJ databases">
        <title>Genomes of Trichoderma spp. with biocontrol activity.</title>
        <authorList>
            <person name="Gardiner D."/>
            <person name="Kazan K."/>
            <person name="Vos C."/>
            <person name="Harvey P."/>
        </authorList>
    </citation>
    <scope>NUCLEOTIDE SEQUENCE [LARGE SCALE GENOMIC DNA]</scope>
    <source>
        <strain evidence="4 5">Tr1</strain>
    </source>
</reference>
<sequence length="151" mass="16991">MLVRLMAAKTQTTPPITPDLNHLIILLGRYFQIRDDYMNLTSGEYTDQKGFCDDLDEGKFSLALIHGLENTTEKENSILRHILAQRHIANSMSLSQKHLVLDILKAAGSLDYTVTALRKIGQEIDLEVDSIEELTGIENKPLRALLSMLKV</sequence>
<accession>A0A2K0TQG6</accession>
<dbReference type="GO" id="GO:0043386">
    <property type="term" value="P:mycotoxin biosynthetic process"/>
    <property type="evidence" value="ECO:0007669"/>
    <property type="project" value="UniProtKB-ARBA"/>
</dbReference>
<dbReference type="Proteomes" id="UP000236290">
    <property type="component" value="Unassembled WGS sequence"/>
</dbReference>
<dbReference type="PANTHER" id="PTHR12001">
    <property type="entry name" value="GERANYLGERANYL PYROPHOSPHATE SYNTHASE"/>
    <property type="match status" value="1"/>
</dbReference>
<dbReference type="SUPFAM" id="SSF48576">
    <property type="entry name" value="Terpenoid synthases"/>
    <property type="match status" value="1"/>
</dbReference>
<dbReference type="GO" id="GO:0046872">
    <property type="term" value="F:metal ion binding"/>
    <property type="evidence" value="ECO:0007669"/>
    <property type="project" value="UniProtKB-KW"/>
</dbReference>
<keyword evidence="3" id="KW-0460">Magnesium</keyword>
<organism evidence="4 5">
    <name type="scientific">Trichoderma harzianum</name>
    <name type="common">Hypocrea lixii</name>
    <dbReference type="NCBI Taxonomy" id="5544"/>
    <lineage>
        <taxon>Eukaryota</taxon>
        <taxon>Fungi</taxon>
        <taxon>Dikarya</taxon>
        <taxon>Ascomycota</taxon>
        <taxon>Pezizomycotina</taxon>
        <taxon>Sordariomycetes</taxon>
        <taxon>Hypocreomycetidae</taxon>
        <taxon>Hypocreales</taxon>
        <taxon>Hypocreaceae</taxon>
        <taxon>Trichoderma</taxon>
    </lineage>
</organism>
<dbReference type="Pfam" id="PF00348">
    <property type="entry name" value="polyprenyl_synt"/>
    <property type="match status" value="1"/>
</dbReference>
<dbReference type="GO" id="GO:0008299">
    <property type="term" value="P:isoprenoid biosynthetic process"/>
    <property type="evidence" value="ECO:0007669"/>
    <property type="project" value="InterPro"/>
</dbReference>
<evidence type="ECO:0000313" key="4">
    <source>
        <dbReference type="EMBL" id="PNP47761.1"/>
    </source>
</evidence>
<dbReference type="GO" id="GO:0004659">
    <property type="term" value="F:prenyltransferase activity"/>
    <property type="evidence" value="ECO:0007669"/>
    <property type="project" value="InterPro"/>
</dbReference>
<dbReference type="InterPro" id="IPR008949">
    <property type="entry name" value="Isoprenoid_synthase_dom_sf"/>
</dbReference>
<dbReference type="PROSITE" id="PS00444">
    <property type="entry name" value="POLYPRENYL_SYNTHASE_2"/>
    <property type="match status" value="1"/>
</dbReference>
<dbReference type="InterPro" id="IPR033749">
    <property type="entry name" value="Polyprenyl_synt_CS"/>
</dbReference>
<dbReference type="OrthoDB" id="4884398at2759"/>
<protein>
    <submittedName>
        <fullName evidence="4">Uncharacterized protein</fullName>
    </submittedName>
</protein>